<reference evidence="2 3" key="1">
    <citation type="submission" date="2016-11" db="EMBL/GenBank/DDBJ databases">
        <authorList>
            <person name="Jaros S."/>
            <person name="Januszkiewicz K."/>
            <person name="Wedrychowicz H."/>
        </authorList>
    </citation>
    <scope>NUCLEOTIDE SEQUENCE [LARGE SCALE GENOMIC DNA]</scope>
    <source>
        <strain evidence="2 3">DSM 24787</strain>
    </source>
</reference>
<keyword evidence="3" id="KW-1185">Reference proteome</keyword>
<evidence type="ECO:0000259" key="1">
    <source>
        <dbReference type="Pfam" id="PF26612"/>
    </source>
</evidence>
<organism evidence="2 3">
    <name type="scientific">Chitinophaga niabensis</name>
    <dbReference type="NCBI Taxonomy" id="536979"/>
    <lineage>
        <taxon>Bacteria</taxon>
        <taxon>Pseudomonadati</taxon>
        <taxon>Bacteroidota</taxon>
        <taxon>Chitinophagia</taxon>
        <taxon>Chitinophagales</taxon>
        <taxon>Chitinophagaceae</taxon>
        <taxon>Chitinophaga</taxon>
    </lineage>
</organism>
<name>A0A1N6D3Z3_9BACT</name>
<protein>
    <recommendedName>
        <fullName evidence="1">DUF8192 domain-containing protein</fullName>
    </recommendedName>
</protein>
<gene>
    <name evidence="2" type="ORF">SAMN04488055_0214</name>
</gene>
<sequence length="249" mass="28642">MKTIILYLLLALSDNNPKLTPDEAAWLNTKFKAEGFSFDGKHIGFMELTSGGYWGIGKYTFRLKKNDFFRMASENYLFRLHVLDSSEKARTNGYDAIVVLAAKKIKGKFKRLKRGTVVKDSYNRYPQIPADAGKDNNPVLNTPNAIFFNELYKYDIHHKAPFDFTGKKMAIFEVKGDQIEQRTISQYLERIITQLNQWGFSMAEYPYVLTPQQKEESGGYDVIIQYQNKRGLPLSILIRELRKSGTLAP</sequence>
<dbReference type="OrthoDB" id="1099173at2"/>
<dbReference type="Pfam" id="PF26612">
    <property type="entry name" value="DUF8192"/>
    <property type="match status" value="2"/>
</dbReference>
<feature type="domain" description="DUF8192" evidence="1">
    <location>
        <begin position="136"/>
        <end position="242"/>
    </location>
</feature>
<dbReference type="AlphaFoldDB" id="A0A1N6D3Z3"/>
<accession>A0A1N6D3Z3</accession>
<evidence type="ECO:0000313" key="2">
    <source>
        <dbReference type="EMBL" id="SIN65416.1"/>
    </source>
</evidence>
<dbReference type="Proteomes" id="UP000185003">
    <property type="component" value="Unassembled WGS sequence"/>
</dbReference>
<feature type="domain" description="DUF8192" evidence="1">
    <location>
        <begin position="15"/>
        <end position="113"/>
    </location>
</feature>
<dbReference type="InterPro" id="IPR058505">
    <property type="entry name" value="DUF8192"/>
</dbReference>
<dbReference type="RefSeq" id="WP_074237329.1">
    <property type="nucleotide sequence ID" value="NZ_FSRA01000001.1"/>
</dbReference>
<evidence type="ECO:0000313" key="3">
    <source>
        <dbReference type="Proteomes" id="UP000185003"/>
    </source>
</evidence>
<proteinExistence type="predicted"/>
<dbReference type="EMBL" id="FSRA01000001">
    <property type="protein sequence ID" value="SIN65416.1"/>
    <property type="molecule type" value="Genomic_DNA"/>
</dbReference>